<reference evidence="7" key="1">
    <citation type="journal article" date="2019" name="Int. J. Syst. Evol. Microbiol.">
        <title>The Global Catalogue of Microorganisms (GCM) 10K type strain sequencing project: providing services to taxonomists for standard genome sequencing and annotation.</title>
        <authorList>
            <consortium name="The Broad Institute Genomics Platform"/>
            <consortium name="The Broad Institute Genome Sequencing Center for Infectious Disease"/>
            <person name="Wu L."/>
            <person name="Ma J."/>
        </authorList>
    </citation>
    <scope>NUCLEOTIDE SEQUENCE [LARGE SCALE GENOMIC DNA]</scope>
    <source>
        <strain evidence="7">CGMCC 1.10131</strain>
    </source>
</reference>
<evidence type="ECO:0000313" key="6">
    <source>
        <dbReference type="EMBL" id="GGB04005.1"/>
    </source>
</evidence>
<dbReference type="EMBL" id="BMDY01000008">
    <property type="protein sequence ID" value="GGB04005.1"/>
    <property type="molecule type" value="Genomic_DNA"/>
</dbReference>
<gene>
    <name evidence="6" type="ORF">GCM10007414_16630</name>
</gene>
<evidence type="ECO:0000259" key="5">
    <source>
        <dbReference type="PROSITE" id="PS50931"/>
    </source>
</evidence>
<dbReference type="Gene3D" id="1.10.10.10">
    <property type="entry name" value="Winged helix-like DNA-binding domain superfamily/Winged helix DNA-binding domain"/>
    <property type="match status" value="1"/>
</dbReference>
<evidence type="ECO:0000256" key="3">
    <source>
        <dbReference type="ARBA" id="ARBA00023125"/>
    </source>
</evidence>
<dbReference type="SUPFAM" id="SSF46785">
    <property type="entry name" value="Winged helix' DNA-binding domain"/>
    <property type="match status" value="1"/>
</dbReference>
<dbReference type="RefSeq" id="WP_055735050.1">
    <property type="nucleotide sequence ID" value="NZ_BMDY01000008.1"/>
</dbReference>
<sequence>MDKLRALHYFAHLAESASFTKTAAAFDVPASSVSRRIADLEALLQQQLLERSTRQVKLTELGALYYQQILPALSSLDDAEALLKQQQAHPSGLLSISAMPSYGERCLTPILNEFSQRYPDIVLDLHFSDQLTNLRRDPIDIAIRGGQAPDERIVAKKLTSNHFVLCASPAYLAKYGTPNSVLDLNQHLSLRYRGPDKVLPWLVKRPQGWQELHPKIRLISNHGSHLLNAAKNGEGIALLPEWGVQQMLDEGSLVRLDLDQEVRVAPVETNGIYLLYQRLKYQIPKVRVAVDFITEHLAQVPR</sequence>
<dbReference type="CDD" id="cd08422">
    <property type="entry name" value="PBP2_CrgA_like"/>
    <property type="match status" value="1"/>
</dbReference>
<accession>A0ABQ1I0T6</accession>
<dbReference type="SUPFAM" id="SSF53850">
    <property type="entry name" value="Periplasmic binding protein-like II"/>
    <property type="match status" value="1"/>
</dbReference>
<dbReference type="InterPro" id="IPR000847">
    <property type="entry name" value="LysR_HTH_N"/>
</dbReference>
<keyword evidence="3" id="KW-0238">DNA-binding</keyword>
<dbReference type="PANTHER" id="PTHR30537">
    <property type="entry name" value="HTH-TYPE TRANSCRIPTIONAL REGULATOR"/>
    <property type="match status" value="1"/>
</dbReference>
<feature type="domain" description="HTH lysR-type" evidence="5">
    <location>
        <begin position="1"/>
        <end position="59"/>
    </location>
</feature>
<keyword evidence="7" id="KW-1185">Reference proteome</keyword>
<proteinExistence type="inferred from homology"/>
<name>A0ABQ1I0T6_9ALTE</name>
<dbReference type="InterPro" id="IPR036390">
    <property type="entry name" value="WH_DNA-bd_sf"/>
</dbReference>
<evidence type="ECO:0000256" key="1">
    <source>
        <dbReference type="ARBA" id="ARBA00009437"/>
    </source>
</evidence>
<protein>
    <submittedName>
        <fullName evidence="6">LysR family transcriptional regulator</fullName>
    </submittedName>
</protein>
<dbReference type="Gene3D" id="3.40.190.290">
    <property type="match status" value="1"/>
</dbReference>
<comment type="caution">
    <text evidence="6">The sequence shown here is derived from an EMBL/GenBank/DDBJ whole genome shotgun (WGS) entry which is preliminary data.</text>
</comment>
<dbReference type="InterPro" id="IPR036388">
    <property type="entry name" value="WH-like_DNA-bd_sf"/>
</dbReference>
<dbReference type="InterPro" id="IPR058163">
    <property type="entry name" value="LysR-type_TF_proteobact-type"/>
</dbReference>
<dbReference type="PANTHER" id="PTHR30537:SF5">
    <property type="entry name" value="HTH-TYPE TRANSCRIPTIONAL ACTIVATOR TTDR-RELATED"/>
    <property type="match status" value="1"/>
</dbReference>
<dbReference type="Pfam" id="PF00126">
    <property type="entry name" value="HTH_1"/>
    <property type="match status" value="1"/>
</dbReference>
<evidence type="ECO:0000313" key="7">
    <source>
        <dbReference type="Proteomes" id="UP000651977"/>
    </source>
</evidence>
<dbReference type="Proteomes" id="UP000651977">
    <property type="component" value="Unassembled WGS sequence"/>
</dbReference>
<evidence type="ECO:0000256" key="2">
    <source>
        <dbReference type="ARBA" id="ARBA00023015"/>
    </source>
</evidence>
<dbReference type="PROSITE" id="PS50931">
    <property type="entry name" value="HTH_LYSR"/>
    <property type="match status" value="1"/>
</dbReference>
<evidence type="ECO:0000256" key="4">
    <source>
        <dbReference type="ARBA" id="ARBA00023163"/>
    </source>
</evidence>
<keyword evidence="4" id="KW-0804">Transcription</keyword>
<dbReference type="InterPro" id="IPR005119">
    <property type="entry name" value="LysR_subst-bd"/>
</dbReference>
<keyword evidence="2" id="KW-0805">Transcription regulation</keyword>
<dbReference type="Pfam" id="PF03466">
    <property type="entry name" value="LysR_substrate"/>
    <property type="match status" value="1"/>
</dbReference>
<organism evidence="6 7">
    <name type="scientific">Agarivorans gilvus</name>
    <dbReference type="NCBI Taxonomy" id="680279"/>
    <lineage>
        <taxon>Bacteria</taxon>
        <taxon>Pseudomonadati</taxon>
        <taxon>Pseudomonadota</taxon>
        <taxon>Gammaproteobacteria</taxon>
        <taxon>Alteromonadales</taxon>
        <taxon>Alteromonadaceae</taxon>
        <taxon>Agarivorans</taxon>
    </lineage>
</organism>
<comment type="similarity">
    <text evidence="1">Belongs to the LysR transcriptional regulatory family.</text>
</comment>